<proteinExistence type="inferred from homology"/>
<dbReference type="AlphaFoldDB" id="A0A916T1P7"/>
<dbReference type="InterPro" id="IPR035906">
    <property type="entry name" value="MetI-like_sf"/>
</dbReference>
<name>A0A916T1P7_9MICO</name>
<feature type="transmembrane region" description="Helical" evidence="7">
    <location>
        <begin position="280"/>
        <end position="306"/>
    </location>
</feature>
<comment type="subcellular location">
    <subcellularLocation>
        <location evidence="1 7">Cell membrane</location>
        <topology evidence="1 7">Multi-pass membrane protein</topology>
    </subcellularLocation>
</comment>
<dbReference type="EMBL" id="BMHI01000002">
    <property type="protein sequence ID" value="GGB24563.1"/>
    <property type="molecule type" value="Genomic_DNA"/>
</dbReference>
<keyword evidence="5 7" id="KW-1133">Transmembrane helix</keyword>
<dbReference type="Pfam" id="PF00528">
    <property type="entry name" value="BPD_transp_1"/>
    <property type="match status" value="1"/>
</dbReference>
<sequence length="313" mass="32780">MLRVIGHRLLVSIPLLFIVTFAVFGLESLIPGNAAQTILGENATPAAVAQLNTQMGLNDPFFERYAHWVGHAVTGNFGSSVISGAPVWTSVVTRLGVTMSLLIPSLVLAAVAGVVLGMASAVRGGWLARLIDVVSLLGFALPSFWVGLILVSIFAVKLGVLPATGYTPLGTSPSEWIASITLPVVALSLYGITAIAKQTRDSASEVLDSDYIRFLRANGVPERSVLLKHVLRNSSIPVATSLGLISIGALGGTVFIENVFVLPGLGSLATQATLDHDIPVILGVALCFTLAVIAINLVIDLIYGLLNPKVRVS</sequence>
<dbReference type="GO" id="GO:0055085">
    <property type="term" value="P:transmembrane transport"/>
    <property type="evidence" value="ECO:0007669"/>
    <property type="project" value="InterPro"/>
</dbReference>
<keyword evidence="10" id="KW-1185">Reference proteome</keyword>
<dbReference type="Pfam" id="PF19300">
    <property type="entry name" value="BPD_transp_1_N"/>
    <property type="match status" value="1"/>
</dbReference>
<gene>
    <name evidence="9" type="ORF">GCM10011492_13160</name>
</gene>
<evidence type="ECO:0000256" key="2">
    <source>
        <dbReference type="ARBA" id="ARBA00022448"/>
    </source>
</evidence>
<keyword evidence="2 7" id="KW-0813">Transport</keyword>
<evidence type="ECO:0000313" key="9">
    <source>
        <dbReference type="EMBL" id="GGB24563.1"/>
    </source>
</evidence>
<feature type="transmembrane region" description="Helical" evidence="7">
    <location>
        <begin position="134"/>
        <end position="156"/>
    </location>
</feature>
<keyword evidence="6 7" id="KW-0472">Membrane</keyword>
<dbReference type="PROSITE" id="PS50928">
    <property type="entry name" value="ABC_TM1"/>
    <property type="match status" value="1"/>
</dbReference>
<protein>
    <submittedName>
        <fullName evidence="9">ABC transporter permease</fullName>
    </submittedName>
</protein>
<dbReference type="PANTHER" id="PTHR43163">
    <property type="entry name" value="DIPEPTIDE TRANSPORT SYSTEM PERMEASE PROTEIN DPPB-RELATED"/>
    <property type="match status" value="1"/>
</dbReference>
<evidence type="ECO:0000256" key="1">
    <source>
        <dbReference type="ARBA" id="ARBA00004651"/>
    </source>
</evidence>
<evidence type="ECO:0000313" key="10">
    <source>
        <dbReference type="Proteomes" id="UP000636793"/>
    </source>
</evidence>
<dbReference type="Gene3D" id="1.10.3720.10">
    <property type="entry name" value="MetI-like"/>
    <property type="match status" value="1"/>
</dbReference>
<evidence type="ECO:0000256" key="4">
    <source>
        <dbReference type="ARBA" id="ARBA00022692"/>
    </source>
</evidence>
<accession>A0A916T1P7</accession>
<evidence type="ECO:0000256" key="3">
    <source>
        <dbReference type="ARBA" id="ARBA00022475"/>
    </source>
</evidence>
<evidence type="ECO:0000259" key="8">
    <source>
        <dbReference type="PROSITE" id="PS50928"/>
    </source>
</evidence>
<dbReference type="CDD" id="cd06261">
    <property type="entry name" value="TM_PBP2"/>
    <property type="match status" value="1"/>
</dbReference>
<dbReference type="Proteomes" id="UP000636793">
    <property type="component" value="Unassembled WGS sequence"/>
</dbReference>
<dbReference type="InterPro" id="IPR045621">
    <property type="entry name" value="BPD_transp_1_N"/>
</dbReference>
<comment type="caution">
    <text evidence="9">The sequence shown here is derived from an EMBL/GenBank/DDBJ whole genome shotgun (WGS) entry which is preliminary data.</text>
</comment>
<feature type="transmembrane region" description="Helical" evidence="7">
    <location>
        <begin position="176"/>
        <end position="196"/>
    </location>
</feature>
<evidence type="ECO:0000256" key="7">
    <source>
        <dbReference type="RuleBase" id="RU363032"/>
    </source>
</evidence>
<keyword evidence="4 7" id="KW-0812">Transmembrane</keyword>
<dbReference type="InterPro" id="IPR000515">
    <property type="entry name" value="MetI-like"/>
</dbReference>
<dbReference type="SUPFAM" id="SSF161098">
    <property type="entry name" value="MetI-like"/>
    <property type="match status" value="1"/>
</dbReference>
<dbReference type="RefSeq" id="WP_188836177.1">
    <property type="nucleotide sequence ID" value="NZ_BMHI01000002.1"/>
</dbReference>
<evidence type="ECO:0000256" key="6">
    <source>
        <dbReference type="ARBA" id="ARBA00023136"/>
    </source>
</evidence>
<dbReference type="PANTHER" id="PTHR43163:SF6">
    <property type="entry name" value="DIPEPTIDE TRANSPORT SYSTEM PERMEASE PROTEIN DPPB-RELATED"/>
    <property type="match status" value="1"/>
</dbReference>
<comment type="similarity">
    <text evidence="7">Belongs to the binding-protein-dependent transport system permease family.</text>
</comment>
<evidence type="ECO:0000256" key="5">
    <source>
        <dbReference type="ARBA" id="ARBA00022989"/>
    </source>
</evidence>
<dbReference type="GO" id="GO:0005886">
    <property type="term" value="C:plasma membrane"/>
    <property type="evidence" value="ECO:0007669"/>
    <property type="project" value="UniProtKB-SubCell"/>
</dbReference>
<keyword evidence="3" id="KW-1003">Cell membrane</keyword>
<feature type="transmembrane region" description="Helical" evidence="7">
    <location>
        <begin position="9"/>
        <end position="30"/>
    </location>
</feature>
<reference evidence="9" key="2">
    <citation type="submission" date="2020-09" db="EMBL/GenBank/DDBJ databases">
        <authorList>
            <person name="Sun Q."/>
            <person name="Zhou Y."/>
        </authorList>
    </citation>
    <scope>NUCLEOTIDE SEQUENCE</scope>
    <source>
        <strain evidence="9">CGMCC 1.15085</strain>
    </source>
</reference>
<reference evidence="9" key="1">
    <citation type="journal article" date="2014" name="Int. J. Syst. Evol. Microbiol.">
        <title>Complete genome sequence of Corynebacterium casei LMG S-19264T (=DSM 44701T), isolated from a smear-ripened cheese.</title>
        <authorList>
            <consortium name="US DOE Joint Genome Institute (JGI-PGF)"/>
            <person name="Walter F."/>
            <person name="Albersmeier A."/>
            <person name="Kalinowski J."/>
            <person name="Ruckert C."/>
        </authorList>
    </citation>
    <scope>NUCLEOTIDE SEQUENCE</scope>
    <source>
        <strain evidence="9">CGMCC 1.15085</strain>
    </source>
</reference>
<organism evidence="9 10">
    <name type="scientific">Flexivirga endophytica</name>
    <dbReference type="NCBI Taxonomy" id="1849103"/>
    <lineage>
        <taxon>Bacteria</taxon>
        <taxon>Bacillati</taxon>
        <taxon>Actinomycetota</taxon>
        <taxon>Actinomycetes</taxon>
        <taxon>Micrococcales</taxon>
        <taxon>Dermacoccaceae</taxon>
        <taxon>Flexivirga</taxon>
    </lineage>
</organism>
<feature type="transmembrane region" description="Helical" evidence="7">
    <location>
        <begin position="101"/>
        <end position="122"/>
    </location>
</feature>
<feature type="transmembrane region" description="Helical" evidence="7">
    <location>
        <begin position="236"/>
        <end position="260"/>
    </location>
</feature>
<feature type="domain" description="ABC transmembrane type-1" evidence="8">
    <location>
        <begin position="95"/>
        <end position="303"/>
    </location>
</feature>